<evidence type="ECO:0000313" key="2">
    <source>
        <dbReference type="Proteomes" id="UP001150924"/>
    </source>
</evidence>
<accession>A0A9X3IXS6</accession>
<protein>
    <submittedName>
        <fullName evidence="1">Uncharacterized protein</fullName>
    </submittedName>
</protein>
<comment type="caution">
    <text evidence="1">The sequence shown here is derived from an EMBL/GenBank/DDBJ whole genome shotgun (WGS) entry which is preliminary data.</text>
</comment>
<dbReference type="EMBL" id="JAPNKE010000002">
    <property type="protein sequence ID" value="MCY1007781.1"/>
    <property type="molecule type" value="Genomic_DNA"/>
</dbReference>
<dbReference type="AlphaFoldDB" id="A0A9X3IXS6"/>
<sequence>MEVKPLVVLQPAQAAQTAVTGAKVDHAADVSEVYATTRKPGP</sequence>
<proteinExistence type="predicted"/>
<keyword evidence="2" id="KW-1185">Reference proteome</keyword>
<dbReference type="RefSeq" id="WP_267770419.1">
    <property type="nucleotide sequence ID" value="NZ_JAPNKE010000002.1"/>
</dbReference>
<organism evidence="1 2">
    <name type="scientific">Nannocystis pusilla</name>
    <dbReference type="NCBI Taxonomy" id="889268"/>
    <lineage>
        <taxon>Bacteria</taxon>
        <taxon>Pseudomonadati</taxon>
        <taxon>Myxococcota</taxon>
        <taxon>Polyangia</taxon>
        <taxon>Nannocystales</taxon>
        <taxon>Nannocystaceae</taxon>
        <taxon>Nannocystis</taxon>
    </lineage>
</organism>
<gene>
    <name evidence="1" type="ORF">OV079_19930</name>
</gene>
<evidence type="ECO:0000313" key="1">
    <source>
        <dbReference type="EMBL" id="MCY1007781.1"/>
    </source>
</evidence>
<dbReference type="Proteomes" id="UP001150924">
    <property type="component" value="Unassembled WGS sequence"/>
</dbReference>
<name>A0A9X3IXS6_9BACT</name>
<reference evidence="1" key="1">
    <citation type="submission" date="2022-11" db="EMBL/GenBank/DDBJ databases">
        <title>Minimal conservation of predation-associated metabolite biosynthetic gene clusters underscores biosynthetic potential of Myxococcota including descriptions for ten novel species: Archangium lansinium sp. nov., Myxococcus landrumus sp. nov., Nannocystis bai.</title>
        <authorList>
            <person name="Ahearne A."/>
            <person name="Stevens C."/>
            <person name="Phillips K."/>
        </authorList>
    </citation>
    <scope>NUCLEOTIDE SEQUENCE</scope>
    <source>
        <strain evidence="1">Na p29</strain>
    </source>
</reference>